<dbReference type="Proteomes" id="UP000014627">
    <property type="component" value="Unassembled WGS sequence"/>
</dbReference>
<sequence>MNDVSSIKNSEQTRVDTLPTYSFKKQLLVRITLIAINVVFIISHIVAVTAFASLLPAFVFAISVTSIILGLILLGLGVKHIFSYFKKAKAVDSSTRDEHQPTVQKLLAEIQDLQNKALDYKNEATEMKNEYNSLLQGCIEDRATYLGNEDAWRFENKELEACITELKDYIAALQQMNEDCDTRLQEEQHMHMANRIAYEAELCRLELKIKESNRMIERQRSYIKEIEREIKALINEAI</sequence>
<comment type="caution">
    <text evidence="3">The sequence shown here is derived from an EMBL/GenBank/DDBJ whole genome shotgun (WGS) entry which is preliminary data.</text>
</comment>
<keyword evidence="2" id="KW-1133">Transmembrane helix</keyword>
<evidence type="ECO:0000313" key="3">
    <source>
        <dbReference type="EMBL" id="EPJ28779.1"/>
    </source>
</evidence>
<gene>
    <name evidence="3" type="ORF">CP99DC5_0178</name>
</gene>
<keyword evidence="2" id="KW-0812">Transmembrane</keyword>
<evidence type="ECO:0000256" key="1">
    <source>
        <dbReference type="SAM" id="Coils"/>
    </source>
</evidence>
<accession>A0ABP2X4S2</accession>
<evidence type="ECO:0000313" key="4">
    <source>
        <dbReference type="Proteomes" id="UP000014627"/>
    </source>
</evidence>
<feature type="transmembrane region" description="Helical" evidence="2">
    <location>
        <begin position="57"/>
        <end position="78"/>
    </location>
</feature>
<reference evidence="3 4" key="1">
    <citation type="submission" date="2013-04" db="EMBL/GenBank/DDBJ databases">
        <title>Genome sequence of Chlamydia psittaci 99DC5.</title>
        <authorList>
            <person name="Huot-Creasy H."/>
            <person name="McCracken C.L."/>
            <person name="Humphries M."/>
            <person name="Sachse K."/>
            <person name="Laroucau K."/>
            <person name="Bavoil P."/>
            <person name="Myers G.S."/>
        </authorList>
    </citation>
    <scope>NUCLEOTIDE SEQUENCE [LARGE SCALE GENOMIC DNA]</scope>
    <source>
        <strain evidence="3 4">99DC5</strain>
    </source>
</reference>
<feature type="coiled-coil region" evidence="1">
    <location>
        <begin position="103"/>
        <end position="130"/>
    </location>
</feature>
<proteinExistence type="predicted"/>
<name>A0ABP2X4S2_CHLPS</name>
<keyword evidence="4" id="KW-1185">Reference proteome</keyword>
<evidence type="ECO:0000256" key="2">
    <source>
        <dbReference type="SAM" id="Phobius"/>
    </source>
</evidence>
<dbReference type="GeneID" id="12243253"/>
<feature type="coiled-coil region" evidence="1">
    <location>
        <begin position="209"/>
        <end position="236"/>
    </location>
</feature>
<keyword evidence="2" id="KW-0472">Membrane</keyword>
<dbReference type="RefSeq" id="WP_013747390.1">
    <property type="nucleotide sequence ID" value="NZ_KE356190.1"/>
</dbReference>
<dbReference type="EMBL" id="ATLC01000044">
    <property type="protein sequence ID" value="EPJ28779.1"/>
    <property type="molecule type" value="Genomic_DNA"/>
</dbReference>
<keyword evidence="1" id="KW-0175">Coiled coil</keyword>
<protein>
    <submittedName>
        <fullName evidence="3">TMH-family membrane protein</fullName>
    </submittedName>
</protein>
<organism evidence="3 4">
    <name type="scientific">Chlamydia psittaci 99DC5</name>
    <dbReference type="NCBI Taxonomy" id="1112251"/>
    <lineage>
        <taxon>Bacteria</taxon>
        <taxon>Pseudomonadati</taxon>
        <taxon>Chlamydiota</taxon>
        <taxon>Chlamydiia</taxon>
        <taxon>Chlamydiales</taxon>
        <taxon>Chlamydiaceae</taxon>
        <taxon>Chlamydia/Chlamydophila group</taxon>
        <taxon>Chlamydia</taxon>
    </lineage>
</organism>
<feature type="transmembrane region" description="Helical" evidence="2">
    <location>
        <begin position="27"/>
        <end position="51"/>
    </location>
</feature>